<proteinExistence type="predicted"/>
<dbReference type="InterPro" id="IPR012902">
    <property type="entry name" value="N_methyl_site"/>
</dbReference>
<dbReference type="AlphaFoldDB" id="A0A0K8QQH8"/>
<keyword evidence="1" id="KW-1133">Transmembrane helix</keyword>
<keyword evidence="3" id="KW-1185">Reference proteome</keyword>
<dbReference type="Proteomes" id="UP000253740">
    <property type="component" value="Unassembled WGS sequence"/>
</dbReference>
<dbReference type="STRING" id="1475481.GCA_000953855_02499"/>
<sequence length="165" mass="17429">MRGAPVMRSAHRPVRLVLQSRVPRPGSRLPRGFGLLELVAALALFAVASAVLYGTLAASLHGGQRAVEISAATLWGESLLDTLGTDAPLRPGVREGRFDARYRWRLTVAPWQPPQAAASPLPSPIALYRVDLEVLWDGAAGPQRIRFGTLRALTAPAAGAVGGGP</sequence>
<keyword evidence="1" id="KW-0812">Transmembrane</keyword>
<evidence type="ECO:0000313" key="2">
    <source>
        <dbReference type="EMBL" id="GAP67134.1"/>
    </source>
</evidence>
<organism evidence="2">
    <name type="scientific">Mizugakiibacter sediminis</name>
    <dbReference type="NCBI Taxonomy" id="1475481"/>
    <lineage>
        <taxon>Bacteria</taxon>
        <taxon>Pseudomonadati</taxon>
        <taxon>Pseudomonadota</taxon>
        <taxon>Gammaproteobacteria</taxon>
        <taxon>Lysobacterales</taxon>
        <taxon>Rhodanobacteraceae</taxon>
        <taxon>Mizugakiibacter</taxon>
    </lineage>
</organism>
<dbReference type="EMBL" id="DF970243">
    <property type="protein sequence ID" value="GAP67134.1"/>
    <property type="molecule type" value="Genomic_DNA"/>
</dbReference>
<evidence type="ECO:0000313" key="3">
    <source>
        <dbReference type="Proteomes" id="UP000253740"/>
    </source>
</evidence>
<feature type="transmembrane region" description="Helical" evidence="1">
    <location>
        <begin position="33"/>
        <end position="56"/>
    </location>
</feature>
<name>A0A0K8QQH8_9GAMM</name>
<reference evidence="2" key="1">
    <citation type="submission" date="2015-08" db="EMBL/GenBank/DDBJ databases">
        <title>Complete DNA Sequence of Pseudomonas syringae pv. actinidiae, the Causal Agent of Kiwifruit Canker Disease.</title>
        <authorList>
            <person name="Rikkerink E.H.A."/>
            <person name="Fineran P.C."/>
        </authorList>
    </citation>
    <scope>NUCLEOTIDE SEQUENCE</scope>
    <source>
        <strain evidence="2">SkMP5</strain>
    </source>
</reference>
<dbReference type="Pfam" id="PF07963">
    <property type="entry name" value="N_methyl"/>
    <property type="match status" value="1"/>
</dbReference>
<gene>
    <name evidence="2" type="ORF">MBSD_n2450</name>
</gene>
<accession>A0A0K8QQH8</accession>
<keyword evidence="1" id="KW-0472">Membrane</keyword>
<dbReference type="NCBIfam" id="TIGR02532">
    <property type="entry name" value="IV_pilin_GFxxxE"/>
    <property type="match status" value="1"/>
</dbReference>
<dbReference type="RefSeq" id="WP_062537687.1">
    <property type="nucleotide sequence ID" value="NZ_DF970243.1"/>
</dbReference>
<protein>
    <submittedName>
        <fullName evidence="2">Prepilin-type N-terminal cleavage/methylation domain-containing protein</fullName>
    </submittedName>
</protein>
<evidence type="ECO:0000256" key="1">
    <source>
        <dbReference type="SAM" id="Phobius"/>
    </source>
</evidence>